<gene>
    <name evidence="2" type="primary">ymfF</name>
    <name evidence="2" type="ORF">GCM10010885_04580</name>
</gene>
<dbReference type="Proteomes" id="UP000637695">
    <property type="component" value="Unassembled WGS sequence"/>
</dbReference>
<sequence>MPGFVTHRRGRFHLHVLATSQFRTRYLDVKLARPLARHHVTATALLPYLWLEGTASLPNMRALMRRADDLYGAMVRTGAGKKGDRQVIEAYASVPEERALRGADGLFDAAAALLTEVITAPAIAGDGFVPEHVEKEKVLHRKRIESIRDDKIQYAMERCLESVCSGHPHGLPRLGYLEDLAHLSGSTLWQEHRALLASADVHVYAIGAFADEGRMAEALLGRLLSAFSPFAAEVRAHAAPPVTALSPRGSEVRHVVEHQPVQQGKLNLGFRTGVSYASPDYPALLVANAVLGGSPTSKLFVNVREKASLAYYASSRLDGLSGVLMVQTGIDAGKYDQALAIICAQVEALKAGEVSEQELAFAKRGLRNQFLQLGDQPLSLADIHFSGALAGVHREVDDLLQALEAVTRADVTRVAQSLALDTIYFLRSEEVGVHAGDPV</sequence>
<keyword evidence="2" id="KW-0482">Metalloprotease</keyword>
<evidence type="ECO:0000259" key="1">
    <source>
        <dbReference type="Pfam" id="PF05193"/>
    </source>
</evidence>
<evidence type="ECO:0000313" key="3">
    <source>
        <dbReference type="Proteomes" id="UP000637695"/>
    </source>
</evidence>
<dbReference type="NCBIfam" id="NF047422">
    <property type="entry name" value="YfmF_fam"/>
    <property type="match status" value="1"/>
</dbReference>
<reference evidence="2" key="2">
    <citation type="submission" date="2020-09" db="EMBL/GenBank/DDBJ databases">
        <authorList>
            <person name="Sun Q."/>
            <person name="Ohkuma M."/>
        </authorList>
    </citation>
    <scope>NUCLEOTIDE SEQUENCE</scope>
    <source>
        <strain evidence="2">JCM 18487</strain>
    </source>
</reference>
<evidence type="ECO:0000313" key="2">
    <source>
        <dbReference type="EMBL" id="GGI98036.1"/>
    </source>
</evidence>
<keyword evidence="2" id="KW-0378">Hydrolase</keyword>
<organism evidence="2 3">
    <name type="scientific">Alicyclobacillus cellulosilyticus</name>
    <dbReference type="NCBI Taxonomy" id="1003997"/>
    <lineage>
        <taxon>Bacteria</taxon>
        <taxon>Bacillati</taxon>
        <taxon>Bacillota</taxon>
        <taxon>Bacilli</taxon>
        <taxon>Bacillales</taxon>
        <taxon>Alicyclobacillaceae</taxon>
        <taxon>Alicyclobacillus</taxon>
    </lineage>
</organism>
<dbReference type="SUPFAM" id="SSF63411">
    <property type="entry name" value="LuxS/MPP-like metallohydrolase"/>
    <property type="match status" value="2"/>
</dbReference>
<dbReference type="Gene3D" id="3.30.830.10">
    <property type="entry name" value="Metalloenzyme, LuxS/M16 peptidase-like"/>
    <property type="match status" value="2"/>
</dbReference>
<dbReference type="GO" id="GO:0046872">
    <property type="term" value="F:metal ion binding"/>
    <property type="evidence" value="ECO:0007669"/>
    <property type="project" value="InterPro"/>
</dbReference>
<dbReference type="RefSeq" id="WP_188880909.1">
    <property type="nucleotide sequence ID" value="NZ_BMOY01000004.1"/>
</dbReference>
<comment type="caution">
    <text evidence="2">The sequence shown here is derived from an EMBL/GenBank/DDBJ whole genome shotgun (WGS) entry which is preliminary data.</text>
</comment>
<dbReference type="InterPro" id="IPR050361">
    <property type="entry name" value="MPP/UQCRC_Complex"/>
</dbReference>
<protein>
    <submittedName>
        <fullName evidence="2">Inactive metalloprotease YmfF</fullName>
    </submittedName>
</protein>
<reference evidence="2" key="1">
    <citation type="journal article" date="2014" name="Int. J. Syst. Evol. Microbiol.">
        <title>Complete genome sequence of Corynebacterium casei LMG S-19264T (=DSM 44701T), isolated from a smear-ripened cheese.</title>
        <authorList>
            <consortium name="US DOE Joint Genome Institute (JGI-PGF)"/>
            <person name="Walter F."/>
            <person name="Albersmeier A."/>
            <person name="Kalinowski J."/>
            <person name="Ruckert C."/>
        </authorList>
    </citation>
    <scope>NUCLEOTIDE SEQUENCE</scope>
    <source>
        <strain evidence="2">JCM 18487</strain>
    </source>
</reference>
<keyword evidence="3" id="KW-1185">Reference proteome</keyword>
<dbReference type="EMBL" id="BMOY01000004">
    <property type="protein sequence ID" value="GGI98036.1"/>
    <property type="molecule type" value="Genomic_DNA"/>
</dbReference>
<dbReference type="InterPro" id="IPR007863">
    <property type="entry name" value="Peptidase_M16_C"/>
</dbReference>
<dbReference type="InterPro" id="IPR011249">
    <property type="entry name" value="Metalloenz_LuxS/M16"/>
</dbReference>
<proteinExistence type="predicted"/>
<dbReference type="PANTHER" id="PTHR11851:SF186">
    <property type="entry name" value="INACTIVE METALLOPROTEASE YMFF-RELATED"/>
    <property type="match status" value="1"/>
</dbReference>
<dbReference type="PANTHER" id="PTHR11851">
    <property type="entry name" value="METALLOPROTEASE"/>
    <property type="match status" value="1"/>
</dbReference>
<dbReference type="GO" id="GO:0008237">
    <property type="term" value="F:metallopeptidase activity"/>
    <property type="evidence" value="ECO:0007669"/>
    <property type="project" value="UniProtKB-KW"/>
</dbReference>
<feature type="domain" description="Peptidase M16 C-terminal" evidence="1">
    <location>
        <begin position="215"/>
        <end position="366"/>
    </location>
</feature>
<accession>A0A917K3W0</accession>
<name>A0A917K3W0_9BACL</name>
<keyword evidence="2" id="KW-0645">Protease</keyword>
<dbReference type="AlphaFoldDB" id="A0A917K3W0"/>
<dbReference type="Pfam" id="PF05193">
    <property type="entry name" value="Peptidase_M16_C"/>
    <property type="match status" value="1"/>
</dbReference>